<evidence type="ECO:0008006" key="3">
    <source>
        <dbReference type="Google" id="ProtNLM"/>
    </source>
</evidence>
<dbReference type="AlphaFoldDB" id="L1MKV4"/>
<name>L1MKV4_9CORY</name>
<dbReference type="Pfam" id="PF12686">
    <property type="entry name" value="DUF3800"/>
    <property type="match status" value="1"/>
</dbReference>
<evidence type="ECO:0000313" key="2">
    <source>
        <dbReference type="Proteomes" id="UP000010445"/>
    </source>
</evidence>
<dbReference type="HOGENOM" id="CLU_076308_0_0_11"/>
<dbReference type="Proteomes" id="UP000010445">
    <property type="component" value="Unassembled WGS sequence"/>
</dbReference>
<dbReference type="InterPro" id="IPR024524">
    <property type="entry name" value="DUF3800"/>
</dbReference>
<keyword evidence="2" id="KW-1185">Reference proteome</keyword>
<reference evidence="1 2" key="1">
    <citation type="submission" date="2012-05" db="EMBL/GenBank/DDBJ databases">
        <authorList>
            <person name="Weinstock G."/>
            <person name="Sodergren E."/>
            <person name="Lobos E.A."/>
            <person name="Fulton L."/>
            <person name="Fulton R."/>
            <person name="Courtney L."/>
            <person name="Fronick C."/>
            <person name="O'Laughlin M."/>
            <person name="Godfrey J."/>
            <person name="Wilson R.M."/>
            <person name="Miner T."/>
            <person name="Farmer C."/>
            <person name="Delehaunty K."/>
            <person name="Cordes M."/>
            <person name="Minx P."/>
            <person name="Tomlinson C."/>
            <person name="Chen J."/>
            <person name="Wollam A."/>
            <person name="Pepin K.H."/>
            <person name="Bhonagiri V."/>
            <person name="Zhang X."/>
            <person name="Suruliraj S."/>
            <person name="Warren W."/>
            <person name="Mitreva M."/>
            <person name="Mardis E.R."/>
            <person name="Wilson R.K."/>
        </authorList>
    </citation>
    <scope>NUCLEOTIDE SEQUENCE [LARGE SCALE GENOMIC DNA]</scope>
    <source>
        <strain evidence="1 2">F0235</strain>
    </source>
</reference>
<dbReference type="eggNOG" id="ENOG502ZEDF">
    <property type="taxonomic scope" value="Bacteria"/>
</dbReference>
<gene>
    <name evidence="1" type="ORF">HMPREF9997_00673</name>
</gene>
<dbReference type="RefSeq" id="WP_006062919.1">
    <property type="nucleotide sequence ID" value="NZ_KB290827.1"/>
</dbReference>
<comment type="caution">
    <text evidence="1">The sequence shown here is derived from an EMBL/GenBank/DDBJ whole genome shotgun (WGS) entry which is preliminary data.</text>
</comment>
<organism evidence="1 2">
    <name type="scientific">Corynebacterium durum F0235</name>
    <dbReference type="NCBI Taxonomy" id="1035195"/>
    <lineage>
        <taxon>Bacteria</taxon>
        <taxon>Bacillati</taxon>
        <taxon>Actinomycetota</taxon>
        <taxon>Actinomycetes</taxon>
        <taxon>Mycobacteriales</taxon>
        <taxon>Corynebacteriaceae</taxon>
        <taxon>Corynebacterium</taxon>
    </lineage>
</organism>
<sequence length="317" mass="36097">MLIAYIDEFGHQGPYISHSHPKFNTHPVFGYGGYIVPDHGVRKLGGHFEYIKENLLRFEIEKAGKHPRRWEKKGSSLLSSKNIRKYGDEIQPALQRIFRKLAELEGKLFFFGKQKPIGAVKETKLTSQALEESCLIETINRLGRVASQAHERLLVVMDATDTDNRERAVATLGRTIYSTKNHDTDSIIEVPIQADSHLYGTIQLADWTCALLGRLSDYHFAESSEFGWSIDLGQKILKTKGLSFTSNSAIWSNSQERNSSCTSRELLKPTHFWQLEVEQATRLNQQQVQNQQMQQKIIEACSPELRAKLDEIRGSSH</sequence>
<evidence type="ECO:0000313" key="1">
    <source>
        <dbReference type="EMBL" id="EKX91599.1"/>
    </source>
</evidence>
<accession>L1MKV4</accession>
<proteinExistence type="predicted"/>
<protein>
    <recommendedName>
        <fullName evidence="3">DUF3800 domain-containing protein</fullName>
    </recommendedName>
</protein>
<dbReference type="PATRIC" id="fig|1035195.3.peg.602"/>
<dbReference type="EMBL" id="AMEM01000011">
    <property type="protein sequence ID" value="EKX91599.1"/>
    <property type="molecule type" value="Genomic_DNA"/>
</dbReference>